<dbReference type="AlphaFoldDB" id="A0A917JTG5"/>
<evidence type="ECO:0000313" key="4">
    <source>
        <dbReference type="Proteomes" id="UP000597989"/>
    </source>
</evidence>
<dbReference type="Proteomes" id="UP001500220">
    <property type="component" value="Unassembled WGS sequence"/>
</dbReference>
<dbReference type="EMBL" id="BMMT01000004">
    <property type="protein sequence ID" value="GGI81302.1"/>
    <property type="molecule type" value="Genomic_DNA"/>
</dbReference>
<feature type="region of interest" description="Disordered" evidence="1">
    <location>
        <begin position="1"/>
        <end position="38"/>
    </location>
</feature>
<evidence type="ECO:0000313" key="3">
    <source>
        <dbReference type="EMBL" id="GGI81302.1"/>
    </source>
</evidence>
<accession>A0A917JTG5</accession>
<dbReference type="EMBL" id="BAAAHC010000015">
    <property type="protein sequence ID" value="GAA0533385.1"/>
    <property type="molecule type" value="Genomic_DNA"/>
</dbReference>
<sequence length="313" mass="34286">MLPSRNPFLRPAPMAPEEIGDAGAAEFPNSPHVTDPRPKIDCAARTSAPVLLNWLPVGRPCAGTVEISGGDTLPLDNVVLAKLDVPDTPELRARLTELTCPDGVELQPANNYEARDPSGYVFVTVDRSGKVTNVRIRSGWTDHIRPDAFPTVLFTTYMTAVQRALAVELSHRPESPSNQPAPDDTYTDPAELSFEEWVSRTQSRLNAIDAEYDAIRRQQQARAAEDVTEIRSPLGYLTMHMRGGGPVSINGDPQALDNPSDTVLSEEILQLFVRAGLGVAPDGESRPTQSRGSSDDAYDEDFSEIDMFEDWND</sequence>
<reference evidence="2 5" key="2">
    <citation type="journal article" date="2019" name="Int. J. Syst. Evol. Microbiol.">
        <title>The Global Catalogue of Microorganisms (GCM) 10K type strain sequencing project: providing services to taxonomists for standard genome sequencing and annotation.</title>
        <authorList>
            <consortium name="The Broad Institute Genomics Platform"/>
            <consortium name="The Broad Institute Genome Sequencing Center for Infectious Disease"/>
            <person name="Wu L."/>
            <person name="Ma J."/>
        </authorList>
    </citation>
    <scope>NUCLEOTIDE SEQUENCE [LARGE SCALE GENOMIC DNA]</scope>
    <source>
        <strain evidence="2 5">JCM 10664</strain>
    </source>
</reference>
<reference evidence="3 4" key="1">
    <citation type="journal article" date="2014" name="Int. J. Syst. Evol. Microbiol.">
        <title>Complete genome sequence of Corynebacterium casei LMG S-19264T (=DSM 44701T), isolated from a smear-ripened cheese.</title>
        <authorList>
            <consortium name="US DOE Joint Genome Institute (JGI-PGF)"/>
            <person name="Walter F."/>
            <person name="Albersmeier A."/>
            <person name="Kalinowski J."/>
            <person name="Ruckert C."/>
        </authorList>
    </citation>
    <scope>NUCLEOTIDE SEQUENCE [LARGE SCALE GENOMIC DNA]</scope>
    <source>
        <strain evidence="3 4">CGMCC 4.7206</strain>
    </source>
</reference>
<feature type="compositionally biased region" description="Acidic residues" evidence="1">
    <location>
        <begin position="296"/>
        <end position="313"/>
    </location>
</feature>
<proteinExistence type="predicted"/>
<reference evidence="3" key="3">
    <citation type="submission" date="2020-09" db="EMBL/GenBank/DDBJ databases">
        <authorList>
            <person name="Sun Q."/>
            <person name="Zhou Y."/>
        </authorList>
    </citation>
    <scope>NUCLEOTIDE SEQUENCE</scope>
    <source>
        <strain evidence="3">CGMCC 4.7206</strain>
    </source>
</reference>
<dbReference type="Proteomes" id="UP000597989">
    <property type="component" value="Unassembled WGS sequence"/>
</dbReference>
<gene>
    <name evidence="2" type="ORF">GCM10009545_39970</name>
    <name evidence="3" type="ORF">GCM10011581_18350</name>
</gene>
<feature type="region of interest" description="Disordered" evidence="1">
    <location>
        <begin position="278"/>
        <end position="313"/>
    </location>
</feature>
<comment type="caution">
    <text evidence="3">The sequence shown here is derived from an EMBL/GenBank/DDBJ whole genome shotgun (WGS) entry which is preliminary data.</text>
</comment>
<evidence type="ECO:0000256" key="1">
    <source>
        <dbReference type="SAM" id="MobiDB-lite"/>
    </source>
</evidence>
<evidence type="ECO:0000313" key="5">
    <source>
        <dbReference type="Proteomes" id="UP001500220"/>
    </source>
</evidence>
<protein>
    <submittedName>
        <fullName evidence="3">Uncharacterized protein</fullName>
    </submittedName>
</protein>
<organism evidence="3 4">
    <name type="scientific">Saccharopolyspora thermophila</name>
    <dbReference type="NCBI Taxonomy" id="89367"/>
    <lineage>
        <taxon>Bacteria</taxon>
        <taxon>Bacillati</taxon>
        <taxon>Actinomycetota</taxon>
        <taxon>Actinomycetes</taxon>
        <taxon>Pseudonocardiales</taxon>
        <taxon>Pseudonocardiaceae</taxon>
        <taxon>Saccharopolyspora</taxon>
    </lineage>
</organism>
<reference evidence="2" key="4">
    <citation type="submission" date="2023-12" db="EMBL/GenBank/DDBJ databases">
        <authorList>
            <person name="Sun Q."/>
            <person name="Inoue M."/>
        </authorList>
    </citation>
    <scope>NUCLEOTIDE SEQUENCE</scope>
    <source>
        <strain evidence="2">JCM 10664</strain>
    </source>
</reference>
<evidence type="ECO:0000313" key="2">
    <source>
        <dbReference type="EMBL" id="GAA0533385.1"/>
    </source>
</evidence>
<name>A0A917JTG5_9PSEU</name>
<keyword evidence="5" id="KW-1185">Reference proteome</keyword>